<dbReference type="PANTHER" id="PTHR35936">
    <property type="entry name" value="MEMBRANE-BOUND LYTIC MUREIN TRANSGLYCOSYLASE F"/>
    <property type="match status" value="1"/>
</dbReference>
<dbReference type="Proteomes" id="UP000054908">
    <property type="component" value="Unassembled WGS sequence"/>
</dbReference>
<comment type="caution">
    <text evidence="7">The sequence shown here is derived from an EMBL/GenBank/DDBJ whole genome shotgun (WGS) entry which is preliminary data.</text>
</comment>
<accession>A0A0W0VW16</accession>
<name>A0A0W0VW16_9GAMM</name>
<dbReference type="RefSeq" id="WP_058453724.1">
    <property type="nucleotide sequence ID" value="NZ_CAAAIB010000001.1"/>
</dbReference>
<dbReference type="Pfam" id="PF00497">
    <property type="entry name" value="SBP_bac_3"/>
    <property type="match status" value="1"/>
</dbReference>
<dbReference type="AlphaFoldDB" id="A0A0W0VW16"/>
<dbReference type="STRING" id="466.Lmac_3067"/>
<sequence length="244" mass="27328">MRFLLLLLTLLVCSPVSAEIIRIGTLPYDPPFEIQADKQGHFWGFDVDIMTEICHRITADCRFIPLTFTKIFTELVAGNIDLGLGAISITETREETFLFSLPYLASNGQYVTTTVSPINNIADIQEKRVGSVQGTLFKALILERFNDLVQIIEYPTISATFHALSTRKVDVVITDEETAKHWVATSSTLFKLVGKSIPVGIGYGIMANKKSPGLIKRINKALLEMENDGTYLKIYNRYFSEIVL</sequence>
<evidence type="ECO:0000256" key="4">
    <source>
        <dbReference type="RuleBase" id="RU003744"/>
    </source>
</evidence>
<organism evidence="7 8">
    <name type="scientific">Legionella maceachernii</name>
    <dbReference type="NCBI Taxonomy" id="466"/>
    <lineage>
        <taxon>Bacteria</taxon>
        <taxon>Pseudomonadati</taxon>
        <taxon>Pseudomonadota</taxon>
        <taxon>Gammaproteobacteria</taxon>
        <taxon>Legionellales</taxon>
        <taxon>Legionellaceae</taxon>
        <taxon>Legionella</taxon>
    </lineage>
</organism>
<comment type="similarity">
    <text evidence="2 4">Belongs to the bacterial solute-binding protein 3 family.</text>
</comment>
<evidence type="ECO:0000313" key="8">
    <source>
        <dbReference type="Proteomes" id="UP000054908"/>
    </source>
</evidence>
<reference evidence="7 8" key="1">
    <citation type="submission" date="2015-11" db="EMBL/GenBank/DDBJ databases">
        <title>Genomic analysis of 38 Legionella species identifies large and diverse effector repertoires.</title>
        <authorList>
            <person name="Burstein D."/>
            <person name="Amaro F."/>
            <person name="Zusman T."/>
            <person name="Lifshitz Z."/>
            <person name="Cohen O."/>
            <person name="Gilbert J.A."/>
            <person name="Pupko T."/>
            <person name="Shuman H.A."/>
            <person name="Segal G."/>
        </authorList>
    </citation>
    <scope>NUCLEOTIDE SEQUENCE [LARGE SCALE GENOMIC DNA]</scope>
    <source>
        <strain evidence="7 8">PX-1-G2-E2</strain>
    </source>
</reference>
<feature type="signal peptide" evidence="5">
    <location>
        <begin position="1"/>
        <end position="18"/>
    </location>
</feature>
<dbReference type="CDD" id="cd13622">
    <property type="entry name" value="PBP2_Arg_3"/>
    <property type="match status" value="1"/>
</dbReference>
<dbReference type="PANTHER" id="PTHR35936:SF19">
    <property type="entry name" value="AMINO-ACID-BINDING PROTEIN YXEM-RELATED"/>
    <property type="match status" value="1"/>
</dbReference>
<evidence type="ECO:0000256" key="5">
    <source>
        <dbReference type="SAM" id="SignalP"/>
    </source>
</evidence>
<comment type="subcellular location">
    <subcellularLocation>
        <location evidence="1">Cell envelope</location>
    </subcellularLocation>
</comment>
<keyword evidence="3 5" id="KW-0732">Signal</keyword>
<dbReference type="InterPro" id="IPR001638">
    <property type="entry name" value="Solute-binding_3/MltF_N"/>
</dbReference>
<dbReference type="EMBL" id="LNYL01000051">
    <property type="protein sequence ID" value="KTD24194.1"/>
    <property type="molecule type" value="Genomic_DNA"/>
</dbReference>
<dbReference type="InterPro" id="IPR018313">
    <property type="entry name" value="SBP_3_CS"/>
</dbReference>
<feature type="chain" id="PRO_5006915174" evidence="5">
    <location>
        <begin position="19"/>
        <end position="244"/>
    </location>
</feature>
<dbReference type="PATRIC" id="fig|466.6.peg.3281"/>
<evidence type="ECO:0000313" key="7">
    <source>
        <dbReference type="EMBL" id="KTD24194.1"/>
    </source>
</evidence>
<evidence type="ECO:0000256" key="2">
    <source>
        <dbReference type="ARBA" id="ARBA00010333"/>
    </source>
</evidence>
<dbReference type="Gene3D" id="3.40.190.10">
    <property type="entry name" value="Periplasmic binding protein-like II"/>
    <property type="match status" value="2"/>
</dbReference>
<gene>
    <name evidence="7" type="primary">artJ</name>
    <name evidence="7" type="ORF">Lmac_3067</name>
</gene>
<protein>
    <submittedName>
        <fullName evidence="7">Arginine transport system periplasmic binding protein</fullName>
    </submittedName>
</protein>
<dbReference type="SMART" id="SM00062">
    <property type="entry name" value="PBPb"/>
    <property type="match status" value="1"/>
</dbReference>
<evidence type="ECO:0000256" key="3">
    <source>
        <dbReference type="ARBA" id="ARBA00022729"/>
    </source>
</evidence>
<keyword evidence="8" id="KW-1185">Reference proteome</keyword>
<feature type="domain" description="Solute-binding protein family 3/N-terminal" evidence="6">
    <location>
        <begin position="20"/>
        <end position="242"/>
    </location>
</feature>
<evidence type="ECO:0000259" key="6">
    <source>
        <dbReference type="SMART" id="SM00062"/>
    </source>
</evidence>
<dbReference type="PROSITE" id="PS01039">
    <property type="entry name" value="SBP_BACTERIAL_3"/>
    <property type="match status" value="1"/>
</dbReference>
<evidence type="ECO:0000256" key="1">
    <source>
        <dbReference type="ARBA" id="ARBA00004196"/>
    </source>
</evidence>
<proteinExistence type="inferred from homology"/>
<dbReference type="GO" id="GO:0030313">
    <property type="term" value="C:cell envelope"/>
    <property type="evidence" value="ECO:0007669"/>
    <property type="project" value="UniProtKB-SubCell"/>
</dbReference>
<dbReference type="SUPFAM" id="SSF53850">
    <property type="entry name" value="Periplasmic binding protein-like II"/>
    <property type="match status" value="1"/>
</dbReference>